<sequence length="115" mass="13008">MRKSKMEVLTSISSLPDCQGSMEELDTALLELRSSPCFPQGLRHLSSTTLARARDFILKQLVYALPLRYMHLSVLLTAAVETDLNDLGRTKIDSLSVYLENLMLKNKPMDLQYCT</sequence>
<proteinExistence type="predicted"/>
<dbReference type="GO" id="GO:0043240">
    <property type="term" value="C:Fanconi anaemia nuclear complex"/>
    <property type="evidence" value="ECO:0007669"/>
    <property type="project" value="InterPro"/>
</dbReference>
<reference evidence="1 2" key="1">
    <citation type="journal article" date="2020" name="IScience">
        <title>Genome Sequencing of the Endangered Kingdonia uniflora (Circaeasteraceae, Ranunculales) Reveals Potential Mechanisms of Evolutionary Specialization.</title>
        <authorList>
            <person name="Sun Y."/>
            <person name="Deng T."/>
            <person name="Zhang A."/>
            <person name="Moore M.J."/>
            <person name="Landis J.B."/>
            <person name="Lin N."/>
            <person name="Zhang H."/>
            <person name="Zhang X."/>
            <person name="Huang J."/>
            <person name="Zhang X."/>
            <person name="Sun H."/>
            <person name="Wang H."/>
        </authorList>
    </citation>
    <scope>NUCLEOTIDE SEQUENCE [LARGE SCALE GENOMIC DNA]</scope>
    <source>
        <strain evidence="1">TB1705</strain>
        <tissue evidence="1">Leaf</tissue>
    </source>
</reference>
<gene>
    <name evidence="1" type="ORF">GIB67_011680</name>
</gene>
<dbReference type="OrthoDB" id="1930482at2759"/>
<dbReference type="InterPro" id="IPR035428">
    <property type="entry name" value="FANCF"/>
</dbReference>
<dbReference type="PANTHER" id="PTHR14449:SF2">
    <property type="entry name" value="FANCONI ANEMIA GROUP F PROTEIN"/>
    <property type="match status" value="1"/>
</dbReference>
<dbReference type="AlphaFoldDB" id="A0A7J7LUH6"/>
<organism evidence="1 2">
    <name type="scientific">Kingdonia uniflora</name>
    <dbReference type="NCBI Taxonomy" id="39325"/>
    <lineage>
        <taxon>Eukaryota</taxon>
        <taxon>Viridiplantae</taxon>
        <taxon>Streptophyta</taxon>
        <taxon>Embryophyta</taxon>
        <taxon>Tracheophyta</taxon>
        <taxon>Spermatophyta</taxon>
        <taxon>Magnoliopsida</taxon>
        <taxon>Ranunculales</taxon>
        <taxon>Circaeasteraceae</taxon>
        <taxon>Kingdonia</taxon>
    </lineage>
</organism>
<accession>A0A7J7LUH6</accession>
<dbReference type="Proteomes" id="UP000541444">
    <property type="component" value="Unassembled WGS sequence"/>
</dbReference>
<evidence type="ECO:0000313" key="2">
    <source>
        <dbReference type="Proteomes" id="UP000541444"/>
    </source>
</evidence>
<protein>
    <submittedName>
        <fullName evidence="1">Uncharacterized protein</fullName>
    </submittedName>
</protein>
<dbReference type="EMBL" id="JACGCM010002002">
    <property type="protein sequence ID" value="KAF6146208.1"/>
    <property type="molecule type" value="Genomic_DNA"/>
</dbReference>
<keyword evidence="2" id="KW-1185">Reference proteome</keyword>
<evidence type="ECO:0000313" key="1">
    <source>
        <dbReference type="EMBL" id="KAF6146208.1"/>
    </source>
</evidence>
<dbReference type="GO" id="GO:0036297">
    <property type="term" value="P:interstrand cross-link repair"/>
    <property type="evidence" value="ECO:0007669"/>
    <property type="project" value="InterPro"/>
</dbReference>
<name>A0A7J7LUH6_9MAGN</name>
<dbReference type="PANTHER" id="PTHR14449">
    <property type="entry name" value="FANCONI ANEMIA GROUP F PROTEIN FANCF"/>
    <property type="match status" value="1"/>
</dbReference>
<comment type="caution">
    <text evidence="1">The sequence shown here is derived from an EMBL/GenBank/DDBJ whole genome shotgun (WGS) entry which is preliminary data.</text>
</comment>